<feature type="region of interest" description="Disordered" evidence="1">
    <location>
        <begin position="166"/>
        <end position="253"/>
    </location>
</feature>
<gene>
    <name evidence="2" type="ORF">SAMN02799620_06363</name>
</gene>
<name>A0A1G4X2Q8_9MYCO</name>
<proteinExistence type="predicted"/>
<dbReference type="Proteomes" id="UP000199707">
    <property type="component" value="Unassembled WGS sequence"/>
</dbReference>
<dbReference type="RefSeq" id="WP_090364915.1">
    <property type="nucleotide sequence ID" value="NZ_FMUB01000025.1"/>
</dbReference>
<evidence type="ECO:0000313" key="3">
    <source>
        <dbReference type="Proteomes" id="UP000199707"/>
    </source>
</evidence>
<protein>
    <recommendedName>
        <fullName evidence="4">Helix-turn-helix DNA binding domain protein</fullName>
    </recommendedName>
</protein>
<organism evidence="2 3">
    <name type="scientific">Mycolicibacterium fluoranthenivorans</name>
    <dbReference type="NCBI Taxonomy" id="258505"/>
    <lineage>
        <taxon>Bacteria</taxon>
        <taxon>Bacillati</taxon>
        <taxon>Actinomycetota</taxon>
        <taxon>Actinomycetes</taxon>
        <taxon>Mycobacteriales</taxon>
        <taxon>Mycobacteriaceae</taxon>
        <taxon>Mycolicibacterium</taxon>
    </lineage>
</organism>
<evidence type="ECO:0000313" key="2">
    <source>
        <dbReference type="EMBL" id="SCX34518.1"/>
    </source>
</evidence>
<reference evidence="3" key="1">
    <citation type="submission" date="2016-10" db="EMBL/GenBank/DDBJ databases">
        <authorList>
            <person name="Varghese N."/>
            <person name="Submissions S."/>
        </authorList>
    </citation>
    <scope>NUCLEOTIDE SEQUENCE [LARGE SCALE GENOMIC DNA]</scope>
    <source>
        <strain evidence="3">UNC267MFSha1.1M11</strain>
    </source>
</reference>
<accession>A0A1G4X2Q8</accession>
<dbReference type="AlphaFoldDB" id="A0A1G4X2Q8"/>
<dbReference type="STRING" id="1502745.SAMN02799620_06363"/>
<sequence length="319" mass="34759">MAREHARIWLDINDDEDFEKLSPLAQWLYVRVLLTEATLNYCGVADWRPKRLLRKAAGLTLDALIGAAGELEEMRYALFDLDTEEVLVRSYVRRDELLRNPKMAATVIKAYPAVASPVLRAAVVTELVRIRSEHPEYSSWEHKDTAAGLTRILGKSPLSEVGYTYQISNPHPVRNGDPSPVTNSDPGTVKNTDPDPGPDHQSQSARNPSTSTSTLHPSPFTMGGSVSGVPHQGPVPGPSDLPPSEFCSNHPTGTQQACRACGAAADRRKAWDAEQRAVRAAVLADCPDCDEYGWMLDENGQTTPESVKCTHGAAVVSHA</sequence>
<evidence type="ECO:0008006" key="4">
    <source>
        <dbReference type="Google" id="ProtNLM"/>
    </source>
</evidence>
<feature type="compositionally biased region" description="Low complexity" evidence="1">
    <location>
        <begin position="208"/>
        <end position="221"/>
    </location>
</feature>
<evidence type="ECO:0000256" key="1">
    <source>
        <dbReference type="SAM" id="MobiDB-lite"/>
    </source>
</evidence>
<dbReference type="EMBL" id="FMUB01000025">
    <property type="protein sequence ID" value="SCX34518.1"/>
    <property type="molecule type" value="Genomic_DNA"/>
</dbReference>
<feature type="compositionally biased region" description="Polar residues" evidence="1">
    <location>
        <begin position="180"/>
        <end position="191"/>
    </location>
</feature>